<protein>
    <recommendedName>
        <fullName evidence="8">Exostosin GT47 domain-containing protein</fullName>
    </recommendedName>
</protein>
<sequence>MIQIFRHIAVVIMREILRHCVWNRIDWRKLLLASAITTAVGILGPSYVVPYPMNTWLLSSSIIVSSPISLNGSLQSRESVTEAKVEQFHLVPTAPILSVNSTVIPSKAARVKVSGKRNSVARRRRKKSKVNNDAKVVPPVPPRIPAPRQLQRYIWSLSPNDALLYAKKEIEHAPVGPYTLTMHTELTKNTIKALCNADASEGIFDTSKDVSLPETTIKTPRRPLRNVGGGIRVSERPILAFFAGNMHGRVRPKLLEYWKNKDEDLRIYGPLPIRISRKMSYVQHMKSSRYCICPMGYEVNSPRIVEAIYYECVPVIIADNFVLPLSDVLDWSAFSVVVAEKDIPKLKEILLAIPLRRYLTMLTNLKMLQKHFLWNPRPLRYDLFHMILHSIWLSRLNQIQIPECSKVLKFTSKTWLILDDELKRAEARRLVGILDLIQPSFVSLELV</sequence>
<dbReference type="Proteomes" id="UP000467840">
    <property type="component" value="Chromosome 15"/>
</dbReference>
<keyword evidence="10" id="KW-1185">Reference proteome</keyword>
<dbReference type="GO" id="GO:0000139">
    <property type="term" value="C:Golgi membrane"/>
    <property type="evidence" value="ECO:0007669"/>
    <property type="project" value="UniProtKB-SubCell"/>
</dbReference>
<reference evidence="9 10" key="1">
    <citation type="journal article" date="2020" name="Mol. Plant">
        <title>The Chromosome-Based Rubber Tree Genome Provides New Insights into Spurge Genome Evolution and Rubber Biosynthesis.</title>
        <authorList>
            <person name="Liu J."/>
            <person name="Shi C."/>
            <person name="Shi C.C."/>
            <person name="Li W."/>
            <person name="Zhang Q.J."/>
            <person name="Zhang Y."/>
            <person name="Li K."/>
            <person name="Lu H.F."/>
            <person name="Shi C."/>
            <person name="Zhu S.T."/>
            <person name="Xiao Z.Y."/>
            <person name="Nan H."/>
            <person name="Yue Y."/>
            <person name="Zhu X.G."/>
            <person name="Wu Y."/>
            <person name="Hong X.N."/>
            <person name="Fan G.Y."/>
            <person name="Tong Y."/>
            <person name="Zhang D."/>
            <person name="Mao C.L."/>
            <person name="Liu Y.L."/>
            <person name="Hao S.J."/>
            <person name="Liu W.Q."/>
            <person name="Lv M.Q."/>
            <person name="Zhang H.B."/>
            <person name="Liu Y."/>
            <person name="Hu-Tang G.R."/>
            <person name="Wang J.P."/>
            <person name="Wang J.H."/>
            <person name="Sun Y.H."/>
            <person name="Ni S.B."/>
            <person name="Chen W.B."/>
            <person name="Zhang X.C."/>
            <person name="Jiao Y.N."/>
            <person name="Eichler E.E."/>
            <person name="Li G.H."/>
            <person name="Liu X."/>
            <person name="Gao L.Z."/>
        </authorList>
    </citation>
    <scope>NUCLEOTIDE SEQUENCE [LARGE SCALE GENOMIC DNA]</scope>
    <source>
        <strain evidence="10">cv. GT1</strain>
        <tissue evidence="9">Leaf</tissue>
    </source>
</reference>
<evidence type="ECO:0000256" key="7">
    <source>
        <dbReference type="SAM" id="Phobius"/>
    </source>
</evidence>
<comment type="similarity">
    <text evidence="2">Belongs to the glycosyltransferase 47 family.</text>
</comment>
<dbReference type="InterPro" id="IPR004263">
    <property type="entry name" value="Exostosin"/>
</dbReference>
<keyword evidence="7" id="KW-0812">Transmembrane</keyword>
<feature type="region of interest" description="Disordered" evidence="6">
    <location>
        <begin position="117"/>
        <end position="142"/>
    </location>
</feature>
<evidence type="ECO:0000256" key="4">
    <source>
        <dbReference type="ARBA" id="ARBA00022968"/>
    </source>
</evidence>
<dbReference type="AlphaFoldDB" id="A0A6A6MMW7"/>
<comment type="caution">
    <text evidence="9">The sequence shown here is derived from an EMBL/GenBank/DDBJ whole genome shotgun (WGS) entry which is preliminary data.</text>
</comment>
<dbReference type="PANTHER" id="PTHR11062:SF59">
    <property type="entry name" value="EXOSTOSIN FAMILY PROTEIN"/>
    <property type="match status" value="1"/>
</dbReference>
<dbReference type="GO" id="GO:0016757">
    <property type="term" value="F:glycosyltransferase activity"/>
    <property type="evidence" value="ECO:0007669"/>
    <property type="project" value="UniProtKB-KW"/>
</dbReference>
<name>A0A6A6MMW7_HEVBR</name>
<dbReference type="EMBL" id="JAAGAX010000005">
    <property type="protein sequence ID" value="KAF2315050.1"/>
    <property type="molecule type" value="Genomic_DNA"/>
</dbReference>
<evidence type="ECO:0000256" key="1">
    <source>
        <dbReference type="ARBA" id="ARBA00004323"/>
    </source>
</evidence>
<keyword evidence="3" id="KW-0808">Transferase</keyword>
<dbReference type="Pfam" id="PF03016">
    <property type="entry name" value="Exostosin_GT47"/>
    <property type="match status" value="1"/>
</dbReference>
<evidence type="ECO:0000256" key="5">
    <source>
        <dbReference type="ARBA" id="ARBA00023034"/>
    </source>
</evidence>
<keyword evidence="3" id="KW-0328">Glycosyltransferase</keyword>
<evidence type="ECO:0000259" key="8">
    <source>
        <dbReference type="Pfam" id="PF03016"/>
    </source>
</evidence>
<keyword evidence="7" id="KW-1133">Transmembrane helix</keyword>
<evidence type="ECO:0000256" key="3">
    <source>
        <dbReference type="ARBA" id="ARBA00022676"/>
    </source>
</evidence>
<accession>A0A6A6MMW7</accession>
<feature type="domain" description="Exostosin GT47" evidence="8">
    <location>
        <begin position="187"/>
        <end position="350"/>
    </location>
</feature>
<proteinExistence type="inferred from homology"/>
<keyword evidence="4" id="KW-0735">Signal-anchor</keyword>
<comment type="subcellular location">
    <subcellularLocation>
        <location evidence="1">Golgi apparatus membrane</location>
        <topology evidence="1">Single-pass type II membrane protein</topology>
    </subcellularLocation>
</comment>
<feature type="compositionally biased region" description="Basic residues" evidence="6">
    <location>
        <begin position="117"/>
        <end position="129"/>
    </location>
</feature>
<evidence type="ECO:0000256" key="6">
    <source>
        <dbReference type="SAM" id="MobiDB-lite"/>
    </source>
</evidence>
<evidence type="ECO:0000256" key="2">
    <source>
        <dbReference type="ARBA" id="ARBA00010271"/>
    </source>
</evidence>
<keyword evidence="7" id="KW-0472">Membrane</keyword>
<dbReference type="InterPro" id="IPR040911">
    <property type="entry name" value="Exostosin_GT47"/>
</dbReference>
<organism evidence="9 10">
    <name type="scientific">Hevea brasiliensis</name>
    <name type="common">Para rubber tree</name>
    <name type="synonym">Siphonia brasiliensis</name>
    <dbReference type="NCBI Taxonomy" id="3981"/>
    <lineage>
        <taxon>Eukaryota</taxon>
        <taxon>Viridiplantae</taxon>
        <taxon>Streptophyta</taxon>
        <taxon>Embryophyta</taxon>
        <taxon>Tracheophyta</taxon>
        <taxon>Spermatophyta</taxon>
        <taxon>Magnoliopsida</taxon>
        <taxon>eudicotyledons</taxon>
        <taxon>Gunneridae</taxon>
        <taxon>Pentapetalae</taxon>
        <taxon>rosids</taxon>
        <taxon>fabids</taxon>
        <taxon>Malpighiales</taxon>
        <taxon>Euphorbiaceae</taxon>
        <taxon>Crotonoideae</taxon>
        <taxon>Micrandreae</taxon>
        <taxon>Hevea</taxon>
    </lineage>
</organism>
<gene>
    <name evidence="9" type="ORF">GH714_038026</name>
</gene>
<feature type="transmembrane region" description="Helical" evidence="7">
    <location>
        <begin position="30"/>
        <end position="49"/>
    </location>
</feature>
<keyword evidence="5" id="KW-0333">Golgi apparatus</keyword>
<dbReference type="PANTHER" id="PTHR11062">
    <property type="entry name" value="EXOSTOSIN HEPARAN SULFATE GLYCOSYLTRANSFERASE -RELATED"/>
    <property type="match status" value="1"/>
</dbReference>
<evidence type="ECO:0000313" key="10">
    <source>
        <dbReference type="Proteomes" id="UP000467840"/>
    </source>
</evidence>
<evidence type="ECO:0000313" key="9">
    <source>
        <dbReference type="EMBL" id="KAF2315050.1"/>
    </source>
</evidence>